<proteinExistence type="predicted"/>
<dbReference type="InterPro" id="IPR015797">
    <property type="entry name" value="NUDIX_hydrolase-like_dom_sf"/>
</dbReference>
<dbReference type="Proteomes" id="UP000646946">
    <property type="component" value="Unassembled WGS sequence"/>
</dbReference>
<reference evidence="1 2" key="1">
    <citation type="journal article" name="Nat. Commun.">
        <title>Undinarchaeota illuminate DPANN phylogeny and the impact of gene transfer on archaeal evolution.</title>
        <authorList>
            <person name="Dombrowski N."/>
            <person name="Williams T.A."/>
            <person name="Sun J."/>
            <person name="Woodcroft B.J."/>
            <person name="Lee J.H."/>
            <person name="Minh B.Q."/>
            <person name="Rinke C."/>
            <person name="Spang A."/>
        </authorList>
    </citation>
    <scope>NUCLEOTIDE SEQUENCE [LARGE SCALE GENOMIC DNA]</scope>
    <source>
        <strain evidence="1">MAG_bin1129</strain>
    </source>
</reference>
<comment type="caution">
    <text evidence="1">The sequence shown here is derived from an EMBL/GenBank/DDBJ whole genome shotgun (WGS) entry which is preliminary data.</text>
</comment>
<gene>
    <name evidence="1" type="ORF">H1016_02025</name>
</gene>
<dbReference type="AlphaFoldDB" id="A0A832V3G7"/>
<name>A0A832V3G7_9ARCH</name>
<protein>
    <recommendedName>
        <fullName evidence="3">Nudix hydrolase domain-containing protein</fullName>
    </recommendedName>
</protein>
<evidence type="ECO:0008006" key="3">
    <source>
        <dbReference type="Google" id="ProtNLM"/>
    </source>
</evidence>
<dbReference type="SUPFAM" id="SSF55811">
    <property type="entry name" value="Nudix"/>
    <property type="match status" value="1"/>
</dbReference>
<keyword evidence="2" id="KW-1185">Reference proteome</keyword>
<dbReference type="EMBL" id="DVAB01000020">
    <property type="protein sequence ID" value="HIK00297.1"/>
    <property type="molecule type" value="Genomic_DNA"/>
</dbReference>
<organism evidence="1 2">
    <name type="scientific">Candidatus Naiadarchaeum limnaeum</name>
    <dbReference type="NCBI Taxonomy" id="2756139"/>
    <lineage>
        <taxon>Archaea</taxon>
        <taxon>Candidatus Undinarchaeota</taxon>
        <taxon>Candidatus Undinarchaeia</taxon>
        <taxon>Candidatus Naiadarchaeales</taxon>
        <taxon>Candidatus Naiadarchaeaceae</taxon>
        <taxon>Candidatus Naiadarchaeum</taxon>
    </lineage>
</organism>
<accession>A0A832V3G7</accession>
<sequence length="273" mass="31411">MPRPSLEIFKGRWLDIRLKPHHKADFVLKTPTTIFDPFLERELTRYERRKLHNSKIVCAYDVKRRKNGIILVTTNIDFETIYRFIYSSEFPAHYESEYATHPASIYNRIPHVISVACFIEVAVRGVPKYLILVRRSKHVLGGKKKIHVIGGLFDAKDGSLQNAILGEIRDEVGIKSSELDFIGENFQVQKKSNNPKAFAFIASRALAQVSVIYIARTNLPIEVIKKRWKKAKDKEEADILIFAERKPEILRQFLSSASSPKLLELYVDSLARS</sequence>
<evidence type="ECO:0000313" key="2">
    <source>
        <dbReference type="Proteomes" id="UP000646946"/>
    </source>
</evidence>
<evidence type="ECO:0000313" key="1">
    <source>
        <dbReference type="EMBL" id="HIK00297.1"/>
    </source>
</evidence>